<organism evidence="5 6">
    <name type="scientific">Fuerstiella marisgermanici</name>
    <dbReference type="NCBI Taxonomy" id="1891926"/>
    <lineage>
        <taxon>Bacteria</taxon>
        <taxon>Pseudomonadati</taxon>
        <taxon>Planctomycetota</taxon>
        <taxon>Planctomycetia</taxon>
        <taxon>Planctomycetales</taxon>
        <taxon>Planctomycetaceae</taxon>
        <taxon>Fuerstiella</taxon>
    </lineage>
</organism>
<dbReference type="GO" id="GO:0006355">
    <property type="term" value="P:regulation of DNA-templated transcription"/>
    <property type="evidence" value="ECO:0007669"/>
    <property type="project" value="InterPro"/>
</dbReference>
<keyword evidence="6" id="KW-1185">Reference proteome</keyword>
<dbReference type="AlphaFoldDB" id="A0A1P8WMJ8"/>
<dbReference type="InterPro" id="IPR000792">
    <property type="entry name" value="Tscrpt_reg_LuxR_C"/>
</dbReference>
<dbReference type="OrthoDB" id="244316at2"/>
<keyword evidence="3" id="KW-0804">Transcription</keyword>
<protein>
    <submittedName>
        <fullName evidence="5">Tetrathionate response regulatory protein TtrR</fullName>
    </submittedName>
</protein>
<dbReference type="SUPFAM" id="SSF46894">
    <property type="entry name" value="C-terminal effector domain of the bipartite response regulators"/>
    <property type="match status" value="1"/>
</dbReference>
<reference evidence="5 6" key="1">
    <citation type="journal article" date="2016" name="Front. Microbiol.">
        <title>Fuerstia marisgermanicae gen. nov., sp. nov., an Unusual Member of the Phylum Planctomycetes from the German Wadden Sea.</title>
        <authorList>
            <person name="Kohn T."/>
            <person name="Heuer A."/>
            <person name="Jogler M."/>
            <person name="Vollmers J."/>
            <person name="Boedeker C."/>
            <person name="Bunk B."/>
            <person name="Rast P."/>
            <person name="Borchert D."/>
            <person name="Glockner I."/>
            <person name="Freese H.M."/>
            <person name="Klenk H.P."/>
            <person name="Overmann J."/>
            <person name="Kaster A.K."/>
            <person name="Rohde M."/>
            <person name="Wiegand S."/>
            <person name="Jogler C."/>
        </authorList>
    </citation>
    <scope>NUCLEOTIDE SEQUENCE [LARGE SCALE GENOMIC DNA]</scope>
    <source>
        <strain evidence="5 6">NH11</strain>
    </source>
</reference>
<dbReference type="STRING" id="1891926.Fuma_04934"/>
<dbReference type="PANTHER" id="PTHR44688">
    <property type="entry name" value="DNA-BINDING TRANSCRIPTIONAL ACTIVATOR DEVR_DOSR"/>
    <property type="match status" value="1"/>
</dbReference>
<keyword evidence="1" id="KW-0805">Transcription regulation</keyword>
<dbReference type="PRINTS" id="PR00038">
    <property type="entry name" value="HTHLUXR"/>
</dbReference>
<proteinExistence type="predicted"/>
<dbReference type="RefSeq" id="WP_077026464.1">
    <property type="nucleotide sequence ID" value="NZ_CP017641.1"/>
</dbReference>
<dbReference type="InterPro" id="IPR036388">
    <property type="entry name" value="WH-like_DNA-bd_sf"/>
</dbReference>
<evidence type="ECO:0000256" key="1">
    <source>
        <dbReference type="ARBA" id="ARBA00023015"/>
    </source>
</evidence>
<dbReference type="CDD" id="cd06170">
    <property type="entry name" value="LuxR_C_like"/>
    <property type="match status" value="1"/>
</dbReference>
<dbReference type="Proteomes" id="UP000187735">
    <property type="component" value="Chromosome"/>
</dbReference>
<evidence type="ECO:0000313" key="5">
    <source>
        <dbReference type="EMBL" id="APZ95278.1"/>
    </source>
</evidence>
<dbReference type="InterPro" id="IPR016032">
    <property type="entry name" value="Sig_transdc_resp-reg_C-effctor"/>
</dbReference>
<evidence type="ECO:0000259" key="4">
    <source>
        <dbReference type="PROSITE" id="PS50043"/>
    </source>
</evidence>
<dbReference type="KEGG" id="fmr:Fuma_04934"/>
<dbReference type="GO" id="GO:0003677">
    <property type="term" value="F:DNA binding"/>
    <property type="evidence" value="ECO:0007669"/>
    <property type="project" value="UniProtKB-KW"/>
</dbReference>
<dbReference type="EMBL" id="CP017641">
    <property type="protein sequence ID" value="APZ95278.1"/>
    <property type="molecule type" value="Genomic_DNA"/>
</dbReference>
<evidence type="ECO:0000313" key="6">
    <source>
        <dbReference type="Proteomes" id="UP000187735"/>
    </source>
</evidence>
<evidence type="ECO:0000256" key="3">
    <source>
        <dbReference type="ARBA" id="ARBA00023163"/>
    </source>
</evidence>
<dbReference type="Pfam" id="PF00196">
    <property type="entry name" value="GerE"/>
    <property type="match status" value="1"/>
</dbReference>
<gene>
    <name evidence="5" type="primary">ttrR_2</name>
    <name evidence="5" type="ORF">Fuma_04934</name>
</gene>
<evidence type="ECO:0000256" key="2">
    <source>
        <dbReference type="ARBA" id="ARBA00023125"/>
    </source>
</evidence>
<feature type="domain" description="HTH luxR-type" evidence="4">
    <location>
        <begin position="146"/>
        <end position="211"/>
    </location>
</feature>
<dbReference type="PROSITE" id="PS50043">
    <property type="entry name" value="HTH_LUXR_2"/>
    <property type="match status" value="1"/>
</dbReference>
<dbReference type="Gene3D" id="1.10.10.10">
    <property type="entry name" value="Winged helix-like DNA-binding domain superfamily/Winged helix DNA-binding domain"/>
    <property type="match status" value="1"/>
</dbReference>
<sequence length="216" mass="23779">MDSLQQPSSNLNAILRAISIACSDAWSYAPLEESIIRHCSRRWAEMFGLDENAINSGAGLSIHDPLIAEGCVRLGLPANWLVHELRHARDSSRALPETQTESGKTYRTTTTVVFDDGGRPIGRLWIVHCEAAIPIPQAVWHRAVEARQELSLLTPRESDILSLVSAGLTNKVTAQQAGISEKTVEKHRASIMRKLGVRSVAELIRRVTEADLLTEA</sequence>
<dbReference type="PANTHER" id="PTHR44688:SF16">
    <property type="entry name" value="DNA-BINDING TRANSCRIPTIONAL ACTIVATOR DEVR_DOSR"/>
    <property type="match status" value="1"/>
</dbReference>
<name>A0A1P8WMJ8_9PLAN</name>
<keyword evidence="2" id="KW-0238">DNA-binding</keyword>
<dbReference type="SMART" id="SM00421">
    <property type="entry name" value="HTH_LUXR"/>
    <property type="match status" value="1"/>
</dbReference>
<accession>A0A1P8WMJ8</accession>